<feature type="domain" description="EGF-like" evidence="5">
    <location>
        <begin position="298"/>
        <end position="331"/>
    </location>
</feature>
<dbReference type="InterPro" id="IPR000742">
    <property type="entry name" value="EGF"/>
</dbReference>
<dbReference type="EMBL" id="JALLPJ020001398">
    <property type="protein sequence ID" value="KAL3765651.1"/>
    <property type="molecule type" value="Genomic_DNA"/>
</dbReference>
<evidence type="ECO:0000256" key="1">
    <source>
        <dbReference type="ARBA" id="ARBA00022536"/>
    </source>
</evidence>
<name>A0ABD3MUP1_9STRA</name>
<keyword evidence="2" id="KW-0677">Repeat</keyword>
<accession>A0ABD3MUP1</accession>
<dbReference type="PROSITE" id="PS00022">
    <property type="entry name" value="EGF_1"/>
    <property type="match status" value="2"/>
</dbReference>
<dbReference type="PROSITE" id="PS50026">
    <property type="entry name" value="EGF_3"/>
    <property type="match status" value="1"/>
</dbReference>
<evidence type="ECO:0000259" key="5">
    <source>
        <dbReference type="PROSITE" id="PS50026"/>
    </source>
</evidence>
<evidence type="ECO:0000313" key="7">
    <source>
        <dbReference type="Proteomes" id="UP001530400"/>
    </source>
</evidence>
<dbReference type="AlphaFoldDB" id="A0ABD3MUP1"/>
<evidence type="ECO:0000256" key="2">
    <source>
        <dbReference type="ARBA" id="ARBA00022737"/>
    </source>
</evidence>
<dbReference type="Gene3D" id="2.10.25.10">
    <property type="entry name" value="Laminin"/>
    <property type="match status" value="2"/>
</dbReference>
<evidence type="ECO:0000256" key="3">
    <source>
        <dbReference type="ARBA" id="ARBA00023157"/>
    </source>
</evidence>
<dbReference type="PROSITE" id="PS01186">
    <property type="entry name" value="EGF_2"/>
    <property type="match status" value="1"/>
</dbReference>
<sequence>MAHNEPNTVADGAQETSATASTLIPPRLIRSISSAQDELECSLHYLPKPLMREFSHVFNDSYLTFQDDAMAVDGKTTNSELKLLAIPTNQKAREDLVAVGDHIEAEKDRLLNVWGIFDSGIRLTFAGKMKSVLALACLIATVVAHCPNGCNKHGSCGLNDQCTCYNRPNGDPAWRGPDCSERTCPLGEAWAAATVDGENGGHPRVECSNKGTCDRKTGECACFENYDGKACERTLCPNDCSGRGVCLTQKVLASTHGATYDTPWDAEKHLGCKCDTGYRGPDCSQKECPSGADVLGGAGAEQGRDCSGRGICDYTKGLCQCHEGYTGNRCQYQTVLA</sequence>
<dbReference type="PANTHER" id="PTHR11219:SF69">
    <property type="entry name" value="TENEURIN-A"/>
    <property type="match status" value="1"/>
</dbReference>
<feature type="disulfide bond" evidence="4">
    <location>
        <begin position="321"/>
        <end position="330"/>
    </location>
</feature>
<dbReference type="InterPro" id="IPR051216">
    <property type="entry name" value="Teneurin"/>
</dbReference>
<reference evidence="6 7" key="1">
    <citation type="submission" date="2024-10" db="EMBL/GenBank/DDBJ databases">
        <title>Updated reference genomes for cyclostephanoid diatoms.</title>
        <authorList>
            <person name="Roberts W.R."/>
            <person name="Alverson A.J."/>
        </authorList>
    </citation>
    <scope>NUCLEOTIDE SEQUENCE [LARGE SCALE GENOMIC DNA]</scope>
    <source>
        <strain evidence="6 7">AJA010-31</strain>
    </source>
</reference>
<comment type="caution">
    <text evidence="6">The sequence shown here is derived from an EMBL/GenBank/DDBJ whole genome shotgun (WGS) entry which is preliminary data.</text>
</comment>
<evidence type="ECO:0000313" key="6">
    <source>
        <dbReference type="EMBL" id="KAL3765651.1"/>
    </source>
</evidence>
<dbReference type="PRINTS" id="PR00011">
    <property type="entry name" value="EGFLAMININ"/>
</dbReference>
<keyword evidence="1 4" id="KW-0245">EGF-like domain</keyword>
<proteinExistence type="predicted"/>
<dbReference type="Pfam" id="PF23106">
    <property type="entry name" value="EGF_Teneurin"/>
    <property type="match status" value="2"/>
</dbReference>
<evidence type="ECO:0000256" key="4">
    <source>
        <dbReference type="PROSITE-ProRule" id="PRU00076"/>
    </source>
</evidence>
<gene>
    <name evidence="6" type="ORF">ACHAWO_003515</name>
</gene>
<comment type="caution">
    <text evidence="4">Lacks conserved residue(s) required for the propagation of feature annotation.</text>
</comment>
<organism evidence="6 7">
    <name type="scientific">Cyclotella atomus</name>
    <dbReference type="NCBI Taxonomy" id="382360"/>
    <lineage>
        <taxon>Eukaryota</taxon>
        <taxon>Sar</taxon>
        <taxon>Stramenopiles</taxon>
        <taxon>Ochrophyta</taxon>
        <taxon>Bacillariophyta</taxon>
        <taxon>Coscinodiscophyceae</taxon>
        <taxon>Thalassiosirophycidae</taxon>
        <taxon>Stephanodiscales</taxon>
        <taxon>Stephanodiscaceae</taxon>
        <taxon>Cyclotella</taxon>
    </lineage>
</organism>
<dbReference type="SMART" id="SM00181">
    <property type="entry name" value="EGF"/>
    <property type="match status" value="3"/>
</dbReference>
<dbReference type="PANTHER" id="PTHR11219">
    <property type="entry name" value="TENEURIN AND N-ACETYLGLUCOSAMINE-1-PHOSPHODIESTER ALPHA-N-ACETYLGLUCOSAMINIDASE"/>
    <property type="match status" value="1"/>
</dbReference>
<protein>
    <recommendedName>
        <fullName evidence="5">EGF-like domain-containing protein</fullName>
    </recommendedName>
</protein>
<dbReference type="Proteomes" id="UP001530400">
    <property type="component" value="Unassembled WGS sequence"/>
</dbReference>
<keyword evidence="3 4" id="KW-1015">Disulfide bond</keyword>
<keyword evidence="7" id="KW-1185">Reference proteome</keyword>